<dbReference type="Gene3D" id="3.90.79.10">
    <property type="entry name" value="Nucleoside Triphosphate Pyrophosphohydrolase"/>
    <property type="match status" value="1"/>
</dbReference>
<dbReference type="EMBL" id="JASAYQ010000001">
    <property type="protein sequence ID" value="MDP8171827.1"/>
    <property type="molecule type" value="Genomic_DNA"/>
</dbReference>
<organism evidence="1 2">
    <name type="scientific">Phocoenobacter skyensis</name>
    <dbReference type="NCBI Taxonomy" id="97481"/>
    <lineage>
        <taxon>Bacteria</taxon>
        <taxon>Pseudomonadati</taxon>
        <taxon>Pseudomonadota</taxon>
        <taxon>Gammaproteobacteria</taxon>
        <taxon>Pasteurellales</taxon>
        <taxon>Pasteurellaceae</taxon>
        <taxon>Phocoenobacter</taxon>
    </lineage>
</organism>
<evidence type="ECO:0000313" key="2">
    <source>
        <dbReference type="Proteomes" id="UP001236239"/>
    </source>
</evidence>
<sequence>MFADQPVISSYIANYINKEYSQHDYNRESLVSVINTTLSQDIKKYQDNSMFARFSLGKYGIRSWIKRDGYQEYFIVNNKIMNEFIAVIPKDELGLLIKKTGVSFCNIPEEIILKKYRGMIRSEAEKDFSVVQFVSVFIVHNGTQIITHKRSKRLPEERLQDEYSVMFGGHISEQDLSSIIHPFELKNNIGFIMRELNEEIKISNFEITPVGLLYDDSREISKQHIGLIYSVYLPNNSYEIGEKGFLLDHKFESIESIKHRIEDFENWSVLVINNIDKIISQGGSCG</sequence>
<accession>A0AAJ6NZN9</accession>
<dbReference type="RefSeq" id="WP_306373490.1">
    <property type="nucleotide sequence ID" value="NZ_JASAYK010000001.1"/>
</dbReference>
<dbReference type="Proteomes" id="UP001236239">
    <property type="component" value="Unassembled WGS sequence"/>
</dbReference>
<dbReference type="AlphaFoldDB" id="A0AAJ6NZN9"/>
<name>A0AAJ6NZN9_9PAST</name>
<protein>
    <submittedName>
        <fullName evidence="1">Uncharacterized protein</fullName>
    </submittedName>
</protein>
<evidence type="ECO:0000313" key="1">
    <source>
        <dbReference type="EMBL" id="MDP8171827.1"/>
    </source>
</evidence>
<proteinExistence type="predicted"/>
<reference evidence="1" key="1">
    <citation type="journal article" date="2023" name="Front. Microbiol.">
        <title>Phylogeography and host specificity of Pasteurellaceae pathogenic to sea-farmed fish in the north-east Atlantic.</title>
        <authorList>
            <person name="Gulla S."/>
            <person name="Colquhoun D.J."/>
            <person name="Olsen A.B."/>
            <person name="Spilsberg B."/>
            <person name="Lagesen K."/>
            <person name="Aakesson C.P."/>
            <person name="Strom S."/>
            <person name="Manji F."/>
            <person name="Birkbeck T.H."/>
            <person name="Nilsen H.K."/>
        </authorList>
    </citation>
    <scope>NUCLEOTIDE SEQUENCE</scope>
    <source>
        <strain evidence="1">TW16_20</strain>
    </source>
</reference>
<gene>
    <name evidence="1" type="ORF">QJU93_00380</name>
</gene>
<comment type="caution">
    <text evidence="1">The sequence shown here is derived from an EMBL/GenBank/DDBJ whole genome shotgun (WGS) entry which is preliminary data.</text>
</comment>